<evidence type="ECO:0000313" key="1">
    <source>
        <dbReference type="EMBL" id="QJA79121.1"/>
    </source>
</evidence>
<organism evidence="2">
    <name type="scientific">viral metagenome</name>
    <dbReference type="NCBI Taxonomy" id="1070528"/>
    <lineage>
        <taxon>unclassified sequences</taxon>
        <taxon>metagenomes</taxon>
        <taxon>organismal metagenomes</taxon>
    </lineage>
</organism>
<evidence type="ECO:0000313" key="2">
    <source>
        <dbReference type="EMBL" id="QJA86039.1"/>
    </source>
</evidence>
<dbReference type="EMBL" id="MT142367">
    <property type="protein sequence ID" value="QJA79121.1"/>
    <property type="molecule type" value="Genomic_DNA"/>
</dbReference>
<sequence length="127" mass="14855">MTNITQSMQEELALALGWRCKGGLWEVYDDTDNVTIFAFFPDLIDLTNLFKRVVPFCEDRGWMWSLHVGKSITGVKGYWFDIWLTDLEEISRREKAKIPTRFDVSHKLPGHALFLAAWELLCKEEKE</sequence>
<name>A0A6M3KVJ6_9ZZZZ</name>
<gene>
    <name evidence="1" type="ORF">MM415A00943_0024</name>
    <name evidence="2" type="ORF">MM415B02148_0025</name>
</gene>
<dbReference type="EMBL" id="MT142610">
    <property type="protein sequence ID" value="QJA86039.1"/>
    <property type="molecule type" value="Genomic_DNA"/>
</dbReference>
<proteinExistence type="predicted"/>
<reference evidence="2" key="1">
    <citation type="submission" date="2020-03" db="EMBL/GenBank/DDBJ databases">
        <title>The deep terrestrial virosphere.</title>
        <authorList>
            <person name="Holmfeldt K."/>
            <person name="Nilsson E."/>
            <person name="Simone D."/>
            <person name="Lopez-Fernandez M."/>
            <person name="Wu X."/>
            <person name="de Brujin I."/>
            <person name="Lundin D."/>
            <person name="Andersson A."/>
            <person name="Bertilsson S."/>
            <person name="Dopson M."/>
        </authorList>
    </citation>
    <scope>NUCLEOTIDE SEQUENCE</scope>
    <source>
        <strain evidence="1">MM415A00943</strain>
        <strain evidence="2">MM415B02148</strain>
    </source>
</reference>
<protein>
    <submittedName>
        <fullName evidence="2">Uncharacterized protein</fullName>
    </submittedName>
</protein>
<accession>A0A6M3KVJ6</accession>
<dbReference type="AlphaFoldDB" id="A0A6M3KVJ6"/>